<name>A0AAF0EV45_9BASI</name>
<evidence type="ECO:0000313" key="2">
    <source>
        <dbReference type="EMBL" id="WFD37698.1"/>
    </source>
</evidence>
<protein>
    <submittedName>
        <fullName evidence="2">Uncharacterized protein</fullName>
    </submittedName>
</protein>
<feature type="compositionally biased region" description="Basic and acidic residues" evidence="1">
    <location>
        <begin position="167"/>
        <end position="182"/>
    </location>
</feature>
<gene>
    <name evidence="2" type="ORF">MJAP1_000645</name>
</gene>
<organism evidence="2 3">
    <name type="scientific">Malassezia japonica</name>
    <dbReference type="NCBI Taxonomy" id="223818"/>
    <lineage>
        <taxon>Eukaryota</taxon>
        <taxon>Fungi</taxon>
        <taxon>Dikarya</taxon>
        <taxon>Basidiomycota</taxon>
        <taxon>Ustilaginomycotina</taxon>
        <taxon>Malasseziomycetes</taxon>
        <taxon>Malasseziales</taxon>
        <taxon>Malasseziaceae</taxon>
        <taxon>Malassezia</taxon>
    </lineage>
</organism>
<sequence length="571" mass="61036">MGDTPLVAPAAALEEETPRRAPRSRKLPSRLRSPSPSPVTPMAKAPRCRTETPKETKDSPAFAQRASAPAVPAHTVKTSPAPSPSPDPEETGPGKRHRRPSTMYKPPEALTAEQAKAASASPPMPTPRTKNSARSAKSPAPQVRPAPKRTTPEPLERPEHAPATFTRHGERIVPPPRREAPRPADMSGIMSPKPVRTATGVWRPLPVTVDEEEDDDDDDDDEGDVVQRSADLAHQAWSIAVFGQPKPGAAVKSVVFASDHTWPSNAAPSNESDGEEDDFHRTMLHDPELDLLTHVPSPSQDGSDASDGIMTDGNVTTPASCTKEGSPLTSEPFGTRSPSVKQSSPDHAEVPSNAVFQHALPVPMRTTESAHAGALTLSLPYDALAAPTPLDTESRDPALDADGETPLTPIHTITAQEMAERSVPKDKSASPVTLAALIPPSLPSDAAPPVARESLHDAAPLFDASSSATAPEPSAPEPAHWLDPTPSQMATHASLHLTMQEAQGDSDVDTYFSSPEEMMALTDLDLAWDSAHLRDEDKRAPHAKRARRADAKCAPARPETRRMPRLRNRAS</sequence>
<feature type="region of interest" description="Disordered" evidence="1">
    <location>
        <begin position="1"/>
        <end position="230"/>
    </location>
</feature>
<feature type="region of interest" description="Disordered" evidence="1">
    <location>
        <begin position="535"/>
        <end position="571"/>
    </location>
</feature>
<evidence type="ECO:0000256" key="1">
    <source>
        <dbReference type="SAM" id="MobiDB-lite"/>
    </source>
</evidence>
<feature type="compositionally biased region" description="Basic residues" evidence="1">
    <location>
        <begin position="20"/>
        <end position="29"/>
    </location>
</feature>
<feature type="compositionally biased region" description="Acidic residues" evidence="1">
    <location>
        <begin position="209"/>
        <end position="224"/>
    </location>
</feature>
<dbReference type="EMBL" id="CP119958">
    <property type="protein sequence ID" value="WFD37698.1"/>
    <property type="molecule type" value="Genomic_DNA"/>
</dbReference>
<feature type="region of interest" description="Disordered" evidence="1">
    <location>
        <begin position="386"/>
        <end position="492"/>
    </location>
</feature>
<feature type="compositionally biased region" description="Basic and acidic residues" evidence="1">
    <location>
        <begin position="418"/>
        <end position="428"/>
    </location>
</feature>
<accession>A0AAF0EV45</accession>
<proteinExistence type="predicted"/>
<feature type="region of interest" description="Disordered" evidence="1">
    <location>
        <begin position="260"/>
        <end position="353"/>
    </location>
</feature>
<dbReference type="AlphaFoldDB" id="A0AAF0EV45"/>
<feature type="compositionally biased region" description="Basic and acidic residues" evidence="1">
    <location>
        <begin position="278"/>
        <end position="288"/>
    </location>
</feature>
<feature type="compositionally biased region" description="Basic and acidic residues" evidence="1">
    <location>
        <begin position="150"/>
        <end position="160"/>
    </location>
</feature>
<keyword evidence="3" id="KW-1185">Reference proteome</keyword>
<dbReference type="RefSeq" id="XP_060120595.1">
    <property type="nucleotide sequence ID" value="XM_060264612.1"/>
</dbReference>
<feature type="compositionally biased region" description="Polar residues" evidence="1">
    <location>
        <begin position="261"/>
        <end position="271"/>
    </location>
</feature>
<evidence type="ECO:0000313" key="3">
    <source>
        <dbReference type="Proteomes" id="UP001217754"/>
    </source>
</evidence>
<dbReference type="Proteomes" id="UP001217754">
    <property type="component" value="Chromosome 1"/>
</dbReference>
<feature type="compositionally biased region" description="Basic and acidic residues" evidence="1">
    <location>
        <begin position="48"/>
        <end position="58"/>
    </location>
</feature>
<reference evidence="2" key="1">
    <citation type="submission" date="2023-03" db="EMBL/GenBank/DDBJ databases">
        <title>Mating type loci evolution in Malassezia.</title>
        <authorList>
            <person name="Coelho M.A."/>
        </authorList>
    </citation>
    <scope>NUCLEOTIDE SEQUENCE</scope>
    <source>
        <strain evidence="2">CBS 9431</strain>
    </source>
</reference>
<dbReference type="GeneID" id="85224294"/>